<protein>
    <submittedName>
        <fullName evidence="2">Uncharacterized protein</fullName>
    </submittedName>
</protein>
<comment type="caution">
    <text evidence="2">The sequence shown here is derived from an EMBL/GenBank/DDBJ whole genome shotgun (WGS) entry which is preliminary data.</text>
</comment>
<organism evidence="2 3">
    <name type="scientific">Acinetobacter ursingii</name>
    <dbReference type="NCBI Taxonomy" id="108980"/>
    <lineage>
        <taxon>Bacteria</taxon>
        <taxon>Pseudomonadati</taxon>
        <taxon>Pseudomonadota</taxon>
        <taxon>Gammaproteobacteria</taxon>
        <taxon>Moraxellales</taxon>
        <taxon>Moraxellaceae</taxon>
        <taxon>Acinetobacter</taxon>
    </lineage>
</organism>
<dbReference type="Proteomes" id="UP000263596">
    <property type="component" value="Unassembled WGS sequence"/>
</dbReference>
<feature type="non-terminal residue" evidence="2">
    <location>
        <position position="1"/>
    </location>
</feature>
<sequence>ANHQISGGLMTAGIKPGELPSGALLEADPNANPNKKKPEQPSPAASTPTPSPVVNNAEVTE</sequence>
<evidence type="ECO:0000313" key="3">
    <source>
        <dbReference type="Proteomes" id="UP000263596"/>
    </source>
</evidence>
<gene>
    <name evidence="2" type="ORF">DHW29_08440</name>
</gene>
<dbReference type="EMBL" id="DPVE01000149">
    <property type="protein sequence ID" value="HCK30205.1"/>
    <property type="molecule type" value="Genomic_DNA"/>
</dbReference>
<reference evidence="2 3" key="1">
    <citation type="journal article" date="2018" name="Nat. Biotechnol.">
        <title>A standardized bacterial taxonomy based on genome phylogeny substantially revises the tree of life.</title>
        <authorList>
            <person name="Parks D.H."/>
            <person name="Chuvochina M."/>
            <person name="Waite D.W."/>
            <person name="Rinke C."/>
            <person name="Skarshewski A."/>
            <person name="Chaumeil P.A."/>
            <person name="Hugenholtz P."/>
        </authorList>
    </citation>
    <scope>NUCLEOTIDE SEQUENCE [LARGE SCALE GENOMIC DNA]</scope>
    <source>
        <strain evidence="2">UBA9669</strain>
    </source>
</reference>
<proteinExistence type="predicted"/>
<evidence type="ECO:0000313" key="2">
    <source>
        <dbReference type="EMBL" id="HCK30205.1"/>
    </source>
</evidence>
<feature type="region of interest" description="Disordered" evidence="1">
    <location>
        <begin position="1"/>
        <end position="61"/>
    </location>
</feature>
<dbReference type="AlphaFoldDB" id="A0A3D2SNP1"/>
<accession>A0A3D2SNP1</accession>
<evidence type="ECO:0000256" key="1">
    <source>
        <dbReference type="SAM" id="MobiDB-lite"/>
    </source>
</evidence>
<name>A0A3D2SNP1_9GAMM</name>